<accession>A0A1G6RBZ7</accession>
<keyword evidence="3" id="KW-0378">Hydrolase</keyword>
<evidence type="ECO:0000256" key="1">
    <source>
        <dbReference type="ARBA" id="ARBA00008542"/>
    </source>
</evidence>
<dbReference type="PROSITE" id="PS51276">
    <property type="entry name" value="PEPTIDASE_C56_PFPI"/>
    <property type="match status" value="1"/>
</dbReference>
<name>A0A1G6RBZ7_9BURK</name>
<organism evidence="3 4">
    <name type="scientific">Paracidovorax valerianellae</name>
    <dbReference type="NCBI Taxonomy" id="187868"/>
    <lineage>
        <taxon>Bacteria</taxon>
        <taxon>Pseudomonadati</taxon>
        <taxon>Pseudomonadota</taxon>
        <taxon>Betaproteobacteria</taxon>
        <taxon>Burkholderiales</taxon>
        <taxon>Comamonadaceae</taxon>
        <taxon>Paracidovorax</taxon>
    </lineage>
</organism>
<dbReference type="GO" id="GO:0008233">
    <property type="term" value="F:peptidase activity"/>
    <property type="evidence" value="ECO:0007669"/>
    <property type="project" value="UniProtKB-KW"/>
</dbReference>
<proteinExistence type="inferred from homology"/>
<protein>
    <submittedName>
        <fullName evidence="3">Protease I</fullName>
    </submittedName>
</protein>
<dbReference type="CDD" id="cd03134">
    <property type="entry name" value="GATase1_PfpI_like"/>
    <property type="match status" value="1"/>
</dbReference>
<dbReference type="GO" id="GO:0006508">
    <property type="term" value="P:proteolysis"/>
    <property type="evidence" value="ECO:0007669"/>
    <property type="project" value="UniProtKB-KW"/>
</dbReference>
<dbReference type="RefSeq" id="WP_092742283.1">
    <property type="nucleotide sequence ID" value="NZ_FMZC01000004.1"/>
</dbReference>
<dbReference type="Gene3D" id="3.40.50.880">
    <property type="match status" value="1"/>
</dbReference>
<dbReference type="AlphaFoldDB" id="A0A1G6RBZ7"/>
<dbReference type="PANTHER" id="PTHR42733">
    <property type="entry name" value="DJ-1 PROTEIN"/>
    <property type="match status" value="1"/>
</dbReference>
<dbReference type="InterPro" id="IPR029062">
    <property type="entry name" value="Class_I_gatase-like"/>
</dbReference>
<gene>
    <name evidence="3" type="ORF">SAMN05192589_104104</name>
</gene>
<dbReference type="OrthoDB" id="9792284at2"/>
<keyword evidence="3" id="KW-0645">Protease</keyword>
<evidence type="ECO:0000313" key="4">
    <source>
        <dbReference type="Proteomes" id="UP000198781"/>
    </source>
</evidence>
<dbReference type="InterPro" id="IPR006286">
    <property type="entry name" value="C56_PfpI-like"/>
</dbReference>
<reference evidence="3 4" key="1">
    <citation type="submission" date="2016-10" db="EMBL/GenBank/DDBJ databases">
        <authorList>
            <person name="de Groot N.N."/>
        </authorList>
    </citation>
    <scope>NUCLEOTIDE SEQUENCE [LARGE SCALE GENOMIC DNA]</scope>
    <source>
        <strain evidence="3 4">DSM 16619</strain>
    </source>
</reference>
<dbReference type="NCBIfam" id="TIGR01382">
    <property type="entry name" value="PfpI"/>
    <property type="match status" value="1"/>
</dbReference>
<dbReference type="SUPFAM" id="SSF52317">
    <property type="entry name" value="Class I glutamine amidotransferase-like"/>
    <property type="match status" value="1"/>
</dbReference>
<dbReference type="STRING" id="187868.SAMN05192589_104104"/>
<evidence type="ECO:0000313" key="3">
    <source>
        <dbReference type="EMBL" id="SDD02152.1"/>
    </source>
</evidence>
<dbReference type="InterPro" id="IPR002818">
    <property type="entry name" value="DJ-1/PfpI"/>
</dbReference>
<feature type="domain" description="DJ-1/PfpI" evidence="2">
    <location>
        <begin position="14"/>
        <end position="181"/>
    </location>
</feature>
<dbReference type="Pfam" id="PF01965">
    <property type="entry name" value="DJ-1_PfpI"/>
    <property type="match status" value="1"/>
</dbReference>
<comment type="similarity">
    <text evidence="1">Belongs to the peptidase C56 family.</text>
</comment>
<evidence type="ECO:0000259" key="2">
    <source>
        <dbReference type="Pfam" id="PF01965"/>
    </source>
</evidence>
<dbReference type="EMBL" id="FMZC01000004">
    <property type="protein sequence ID" value="SDD02152.1"/>
    <property type="molecule type" value="Genomic_DNA"/>
</dbReference>
<dbReference type="PANTHER" id="PTHR42733:SF12">
    <property type="entry name" value="PROTEINASE"/>
    <property type="match status" value="1"/>
</dbReference>
<keyword evidence="4" id="KW-1185">Reference proteome</keyword>
<sequence length="185" mass="19605">MNSSATQSPSAGARKVAILVTDGFEQVELTGPRQALQDAGFTTQIIAPKSGQVQGFNHDEKADTFPVDSTLDQADPAQFDAVLLPGGVVNADALRTEAKAQAFVKAIDQAGKPIAVICHGAWLLVDADLVRGKTLTSWPSLATDLRNAGATWVDETVHVEGRWVSSRKPDDIPAFNEKLVETVGA</sequence>
<dbReference type="Proteomes" id="UP000198781">
    <property type="component" value="Unassembled WGS sequence"/>
</dbReference>